<name>X0SY20_9ZZZZ</name>
<dbReference type="InterPro" id="IPR036768">
    <property type="entry name" value="PolIII_chi_sf"/>
</dbReference>
<sequence>MAEQQTEVLFYHLEHQGLEKVLPSLIEKTLERGWRAVVQAGSEERLAAIDLALWTYKEESFLAHGTAKDG</sequence>
<dbReference type="Pfam" id="PF04364">
    <property type="entry name" value="DNA_pol3_chi"/>
    <property type="match status" value="1"/>
</dbReference>
<gene>
    <name evidence="1" type="ORF">S01H1_04781</name>
</gene>
<dbReference type="GO" id="GO:0003677">
    <property type="term" value="F:DNA binding"/>
    <property type="evidence" value="ECO:0007669"/>
    <property type="project" value="InterPro"/>
</dbReference>
<evidence type="ECO:0000313" key="1">
    <source>
        <dbReference type="EMBL" id="GAF68710.1"/>
    </source>
</evidence>
<dbReference type="GO" id="GO:0003887">
    <property type="term" value="F:DNA-directed DNA polymerase activity"/>
    <property type="evidence" value="ECO:0007669"/>
    <property type="project" value="InterPro"/>
</dbReference>
<dbReference type="EMBL" id="BARS01002507">
    <property type="protein sequence ID" value="GAF68710.1"/>
    <property type="molecule type" value="Genomic_DNA"/>
</dbReference>
<dbReference type="InterPro" id="IPR007459">
    <property type="entry name" value="DNA_pol3_chi"/>
</dbReference>
<dbReference type="Gene3D" id="3.40.50.10110">
    <property type="entry name" value="DNA polymerase III subunit chi"/>
    <property type="match status" value="1"/>
</dbReference>
<protein>
    <recommendedName>
        <fullName evidence="2">DNA polymerase III subunit chi</fullName>
    </recommendedName>
</protein>
<proteinExistence type="predicted"/>
<dbReference type="GO" id="GO:0032298">
    <property type="term" value="P:positive regulation of DNA-templated DNA replication initiation"/>
    <property type="evidence" value="ECO:0007669"/>
    <property type="project" value="TreeGrafter"/>
</dbReference>
<reference evidence="1" key="1">
    <citation type="journal article" date="2014" name="Front. Microbiol.">
        <title>High frequency of phylogenetically diverse reductive dehalogenase-homologous genes in deep subseafloor sedimentary metagenomes.</title>
        <authorList>
            <person name="Kawai M."/>
            <person name="Futagami T."/>
            <person name="Toyoda A."/>
            <person name="Takaki Y."/>
            <person name="Nishi S."/>
            <person name="Hori S."/>
            <person name="Arai W."/>
            <person name="Tsubouchi T."/>
            <person name="Morono Y."/>
            <person name="Uchiyama I."/>
            <person name="Ito T."/>
            <person name="Fujiyama A."/>
            <person name="Inagaki F."/>
            <person name="Takami H."/>
        </authorList>
    </citation>
    <scope>NUCLEOTIDE SEQUENCE</scope>
    <source>
        <strain evidence="1">Expedition CK06-06</strain>
    </source>
</reference>
<dbReference type="SUPFAM" id="SSF102400">
    <property type="entry name" value="DNA polymerase III chi subunit"/>
    <property type="match status" value="1"/>
</dbReference>
<feature type="non-terminal residue" evidence="1">
    <location>
        <position position="70"/>
    </location>
</feature>
<dbReference type="AlphaFoldDB" id="X0SY20"/>
<organism evidence="1">
    <name type="scientific">marine sediment metagenome</name>
    <dbReference type="NCBI Taxonomy" id="412755"/>
    <lineage>
        <taxon>unclassified sequences</taxon>
        <taxon>metagenomes</taxon>
        <taxon>ecological metagenomes</taxon>
    </lineage>
</organism>
<dbReference type="GO" id="GO:0006260">
    <property type="term" value="P:DNA replication"/>
    <property type="evidence" value="ECO:0007669"/>
    <property type="project" value="InterPro"/>
</dbReference>
<evidence type="ECO:0008006" key="2">
    <source>
        <dbReference type="Google" id="ProtNLM"/>
    </source>
</evidence>
<accession>X0SY20</accession>
<dbReference type="PANTHER" id="PTHR38767">
    <property type="entry name" value="DNA POLYMERASE III SUBUNIT CHI"/>
    <property type="match status" value="1"/>
</dbReference>
<dbReference type="PANTHER" id="PTHR38767:SF1">
    <property type="entry name" value="DNA POLYMERASE III SUBUNIT CHI"/>
    <property type="match status" value="1"/>
</dbReference>
<comment type="caution">
    <text evidence="1">The sequence shown here is derived from an EMBL/GenBank/DDBJ whole genome shotgun (WGS) entry which is preliminary data.</text>
</comment>